<keyword evidence="4" id="KW-0238">DNA-binding</keyword>
<evidence type="ECO:0000256" key="3">
    <source>
        <dbReference type="ARBA" id="ARBA00023015"/>
    </source>
</evidence>
<dbReference type="InterPro" id="IPR015421">
    <property type="entry name" value="PyrdxlP-dep_Trfase_major"/>
</dbReference>
<reference evidence="8" key="1">
    <citation type="submission" date="2020-01" db="EMBL/GenBank/DDBJ databases">
        <title>'Steroidobacter agaridevorans' sp. nov., agar-degrading bacteria isolated from rhizosphere soils.</title>
        <authorList>
            <person name="Ikenaga M."/>
            <person name="Kataoka M."/>
            <person name="Murouchi A."/>
            <person name="Katsuragi S."/>
            <person name="Sakai M."/>
        </authorList>
    </citation>
    <scope>NUCLEOTIDE SEQUENCE [LARGE SCALE GENOMIC DNA]</scope>
    <source>
        <strain evidence="8">YU21-B</strain>
    </source>
</reference>
<dbReference type="Pfam" id="PF00392">
    <property type="entry name" value="GntR"/>
    <property type="match status" value="1"/>
</dbReference>
<dbReference type="InterPro" id="IPR036390">
    <property type="entry name" value="WH_DNA-bd_sf"/>
</dbReference>
<evidence type="ECO:0000256" key="4">
    <source>
        <dbReference type="ARBA" id="ARBA00023125"/>
    </source>
</evidence>
<gene>
    <name evidence="7" type="ORF">GCM10011487_19880</name>
</gene>
<dbReference type="PANTHER" id="PTHR46577">
    <property type="entry name" value="HTH-TYPE TRANSCRIPTIONAL REGULATORY PROTEIN GABR"/>
    <property type="match status" value="1"/>
</dbReference>
<name>A0A829YAX1_9GAMM</name>
<keyword evidence="5" id="KW-0804">Transcription</keyword>
<keyword evidence="8" id="KW-1185">Reference proteome</keyword>
<keyword evidence="2" id="KW-0663">Pyridoxal phosphate</keyword>
<dbReference type="GO" id="GO:0030170">
    <property type="term" value="F:pyridoxal phosphate binding"/>
    <property type="evidence" value="ECO:0007669"/>
    <property type="project" value="InterPro"/>
</dbReference>
<dbReference type="InterPro" id="IPR015424">
    <property type="entry name" value="PyrdxlP-dep_Trfase"/>
</dbReference>
<dbReference type="InterPro" id="IPR036388">
    <property type="entry name" value="WH-like_DNA-bd_sf"/>
</dbReference>
<dbReference type="InterPro" id="IPR004839">
    <property type="entry name" value="Aminotransferase_I/II_large"/>
</dbReference>
<dbReference type="RefSeq" id="WP_161811736.1">
    <property type="nucleotide sequence ID" value="NZ_BLJN01000002.1"/>
</dbReference>
<dbReference type="AlphaFoldDB" id="A0A829YAX1"/>
<organism evidence="7 8">
    <name type="scientific">Steroidobacter agaridevorans</name>
    <dbReference type="NCBI Taxonomy" id="2695856"/>
    <lineage>
        <taxon>Bacteria</taxon>
        <taxon>Pseudomonadati</taxon>
        <taxon>Pseudomonadota</taxon>
        <taxon>Gammaproteobacteria</taxon>
        <taxon>Steroidobacterales</taxon>
        <taxon>Steroidobacteraceae</taxon>
        <taxon>Steroidobacter</taxon>
    </lineage>
</organism>
<dbReference type="CDD" id="cd07377">
    <property type="entry name" value="WHTH_GntR"/>
    <property type="match status" value="1"/>
</dbReference>
<evidence type="ECO:0000259" key="6">
    <source>
        <dbReference type="PROSITE" id="PS50949"/>
    </source>
</evidence>
<dbReference type="PRINTS" id="PR00035">
    <property type="entry name" value="HTHGNTR"/>
</dbReference>
<dbReference type="GO" id="GO:0003700">
    <property type="term" value="F:DNA-binding transcription factor activity"/>
    <property type="evidence" value="ECO:0007669"/>
    <property type="project" value="InterPro"/>
</dbReference>
<evidence type="ECO:0000313" key="8">
    <source>
        <dbReference type="Proteomes" id="UP000445000"/>
    </source>
</evidence>
<protein>
    <submittedName>
        <fullName evidence="7">GntR family transcriptional regulator</fullName>
    </submittedName>
</protein>
<dbReference type="SUPFAM" id="SSF46785">
    <property type="entry name" value="Winged helix' DNA-binding domain"/>
    <property type="match status" value="1"/>
</dbReference>
<comment type="similarity">
    <text evidence="1">In the C-terminal section; belongs to the class-I pyridoxal-phosphate-dependent aminotransferase family.</text>
</comment>
<evidence type="ECO:0000256" key="1">
    <source>
        <dbReference type="ARBA" id="ARBA00005384"/>
    </source>
</evidence>
<proteinExistence type="inferred from homology"/>
<dbReference type="Proteomes" id="UP000445000">
    <property type="component" value="Unassembled WGS sequence"/>
</dbReference>
<evidence type="ECO:0000313" key="7">
    <source>
        <dbReference type="EMBL" id="GFE79988.1"/>
    </source>
</evidence>
<dbReference type="Gene3D" id="3.40.640.10">
    <property type="entry name" value="Type I PLP-dependent aspartate aminotransferase-like (Major domain)"/>
    <property type="match status" value="1"/>
</dbReference>
<dbReference type="SUPFAM" id="SSF53383">
    <property type="entry name" value="PLP-dependent transferases"/>
    <property type="match status" value="1"/>
</dbReference>
<dbReference type="Gene3D" id="1.10.10.10">
    <property type="entry name" value="Winged helix-like DNA-binding domain superfamily/Winged helix DNA-binding domain"/>
    <property type="match status" value="1"/>
</dbReference>
<dbReference type="PANTHER" id="PTHR46577:SF1">
    <property type="entry name" value="HTH-TYPE TRANSCRIPTIONAL REGULATORY PROTEIN GABR"/>
    <property type="match status" value="1"/>
</dbReference>
<accession>A0A829YAX1</accession>
<dbReference type="SMART" id="SM00345">
    <property type="entry name" value="HTH_GNTR"/>
    <property type="match status" value="1"/>
</dbReference>
<dbReference type="Pfam" id="PF00155">
    <property type="entry name" value="Aminotran_1_2"/>
    <property type="match status" value="1"/>
</dbReference>
<evidence type="ECO:0000256" key="2">
    <source>
        <dbReference type="ARBA" id="ARBA00022898"/>
    </source>
</evidence>
<dbReference type="InterPro" id="IPR051446">
    <property type="entry name" value="HTH_trans_reg/aminotransferase"/>
</dbReference>
<comment type="caution">
    <text evidence="7">The sequence shown here is derived from an EMBL/GenBank/DDBJ whole genome shotgun (WGS) entry which is preliminary data.</text>
</comment>
<sequence>MVKTVTLPLRIEPSLDQTVQEQIYFCIRRSIVEGLLPTDSRLPSTRTLAADLGVSRTTVLLAFEQLKAEGYLVPRPGSGIYIAKELPDRRPALRVVASASTMKHPLLSARGRSLARTRPVDRRSPLPPRPFRVGTPAVDLFPVRLWSQIARQCVRSLSPARLDYSRLAGLRRLREAIAEQMRSRGTSCDPDQVLVVAGAQRGIDLVFHLLLDAGDAVWIEDPGYPGAHSALLSAGAQAVCVPVDPEGMIIDRSTPDSSRVRLAYVTPSHQFPLGMPMSLARRHMLLAWASESLAWILEDDYDCIFHYDTRPLPCLHALDPDGRVIYAGSFSKTLFPALRLGFLIVPSDVVDGFVTARVASDVHPPLLEQLILSEFITRGHYQRHVRRMQQEYAERLHALRTSIDRTGAALRLRPVHSGLHAVADLEGVDAELVCTQAAARKVEVVPLSAYRYGSGSSQNGLLLGFGACKPAAIRASMWQLAAAIDAARRA</sequence>
<keyword evidence="3" id="KW-0805">Transcription regulation</keyword>
<dbReference type="EMBL" id="BLJN01000002">
    <property type="protein sequence ID" value="GFE79988.1"/>
    <property type="molecule type" value="Genomic_DNA"/>
</dbReference>
<feature type="domain" description="HTH gntR-type" evidence="6">
    <location>
        <begin position="17"/>
        <end position="85"/>
    </location>
</feature>
<dbReference type="GO" id="GO:0003677">
    <property type="term" value="F:DNA binding"/>
    <property type="evidence" value="ECO:0007669"/>
    <property type="project" value="UniProtKB-KW"/>
</dbReference>
<dbReference type="PROSITE" id="PS50949">
    <property type="entry name" value="HTH_GNTR"/>
    <property type="match status" value="1"/>
</dbReference>
<evidence type="ECO:0000256" key="5">
    <source>
        <dbReference type="ARBA" id="ARBA00023163"/>
    </source>
</evidence>
<dbReference type="InterPro" id="IPR000524">
    <property type="entry name" value="Tscrpt_reg_HTH_GntR"/>
</dbReference>
<dbReference type="CDD" id="cd00609">
    <property type="entry name" value="AAT_like"/>
    <property type="match status" value="1"/>
</dbReference>